<name>A0A2J7ZFB7_9CHLO</name>
<evidence type="ECO:0000313" key="6">
    <source>
        <dbReference type="EMBL" id="PNG98964.1"/>
    </source>
</evidence>
<dbReference type="GO" id="GO:0005524">
    <property type="term" value="F:ATP binding"/>
    <property type="evidence" value="ECO:0007669"/>
    <property type="project" value="InterPro"/>
</dbReference>
<dbReference type="InterPro" id="IPR013760">
    <property type="entry name" value="Topo_IIA-like_dom_sf"/>
</dbReference>
<dbReference type="Gene3D" id="3.90.199.10">
    <property type="entry name" value="Topoisomerase II, domain 5"/>
    <property type="match status" value="1"/>
</dbReference>
<accession>A0A2J7ZFB7</accession>
<keyword evidence="7" id="KW-1185">Reference proteome</keyword>
<dbReference type="GO" id="GO:0009330">
    <property type="term" value="C:DNA topoisomerase type II (double strand cut, ATP-hydrolyzing) complex"/>
    <property type="evidence" value="ECO:0007669"/>
    <property type="project" value="TreeGrafter"/>
</dbReference>
<evidence type="ECO:0000256" key="2">
    <source>
        <dbReference type="ARBA" id="ARBA00023029"/>
    </source>
</evidence>
<dbReference type="InterPro" id="IPR013757">
    <property type="entry name" value="Topo_IIA_A_a_sf"/>
</dbReference>
<dbReference type="PANTHER" id="PTHR43493">
    <property type="entry name" value="DNA GYRASE/TOPOISOMERASE SUBUNIT A"/>
    <property type="match status" value="1"/>
</dbReference>
<dbReference type="Gene3D" id="1.10.268.10">
    <property type="entry name" value="Topoisomerase, domain 3"/>
    <property type="match status" value="1"/>
</dbReference>
<dbReference type="EMBL" id="PGGS01004694">
    <property type="protein sequence ID" value="PNG98964.1"/>
    <property type="molecule type" value="Genomic_DNA"/>
</dbReference>
<dbReference type="AlphaFoldDB" id="A0A2J7ZFB7"/>
<dbReference type="Pfam" id="PF00521">
    <property type="entry name" value="DNA_topoisoIV"/>
    <property type="match status" value="1"/>
</dbReference>
<feature type="domain" description="Topo IIA-type catalytic" evidence="5">
    <location>
        <begin position="2"/>
        <end position="101"/>
    </location>
</feature>
<comment type="caution">
    <text evidence="6">The sequence shown here is derived from an EMBL/GenBank/DDBJ whole genome shotgun (WGS) entry which is preliminary data.</text>
</comment>
<keyword evidence="2" id="KW-0799">Topoisomerase</keyword>
<protein>
    <submittedName>
        <fullName evidence="6">Putative DNA gyrase subunit A, chloroplastic/mitochondrial</fullName>
    </submittedName>
</protein>
<dbReference type="GO" id="GO:0003677">
    <property type="term" value="F:DNA binding"/>
    <property type="evidence" value="ECO:0007669"/>
    <property type="project" value="UniProtKB-KW"/>
</dbReference>
<evidence type="ECO:0000256" key="1">
    <source>
        <dbReference type="ARBA" id="ARBA00008263"/>
    </source>
</evidence>
<dbReference type="PANTHER" id="PTHR43493:SF5">
    <property type="entry name" value="DNA GYRASE SUBUNIT A, CHLOROPLASTIC_MITOCHONDRIAL"/>
    <property type="match status" value="1"/>
</dbReference>
<sequence length="115" mass="11969">RSVNFNCVALADGSKPRLMGLKEMLVRFLDFRCEVVSRRSAHALAAAQARLHIVGGFLSVLAGGSGRLDRIVAAIRGAADGAAAAAALVDHHGLSREQVGAVDSTSGGRSCGVWW</sequence>
<evidence type="ECO:0000256" key="4">
    <source>
        <dbReference type="ARBA" id="ARBA00023235"/>
    </source>
</evidence>
<keyword evidence="3" id="KW-0238">DNA-binding</keyword>
<feature type="non-terminal residue" evidence="6">
    <location>
        <position position="1"/>
    </location>
</feature>
<keyword evidence="4" id="KW-0413">Isomerase</keyword>
<dbReference type="OrthoDB" id="1922085at2759"/>
<dbReference type="InterPro" id="IPR002205">
    <property type="entry name" value="Topo_IIA_dom_A"/>
</dbReference>
<dbReference type="InterPro" id="IPR013758">
    <property type="entry name" value="Topo_IIA_A/C_ab"/>
</dbReference>
<evidence type="ECO:0000313" key="7">
    <source>
        <dbReference type="Proteomes" id="UP000236333"/>
    </source>
</evidence>
<dbReference type="Proteomes" id="UP000236333">
    <property type="component" value="Unassembled WGS sequence"/>
</dbReference>
<dbReference type="GO" id="GO:0003918">
    <property type="term" value="F:DNA topoisomerase type II (double strand cut, ATP-hydrolyzing) activity"/>
    <property type="evidence" value="ECO:0007669"/>
    <property type="project" value="InterPro"/>
</dbReference>
<evidence type="ECO:0000259" key="5">
    <source>
        <dbReference type="Pfam" id="PF00521"/>
    </source>
</evidence>
<reference evidence="6 7" key="1">
    <citation type="journal article" date="2017" name="Mol. Biol. Evol.">
        <title>The 4-celled Tetrabaena socialis nuclear genome reveals the essential components for genetic control of cell number at the origin of multicellularity in the volvocine lineage.</title>
        <authorList>
            <person name="Featherston J."/>
            <person name="Arakaki Y."/>
            <person name="Hanschen E.R."/>
            <person name="Ferris P.J."/>
            <person name="Michod R.E."/>
            <person name="Olson B.J.S.C."/>
            <person name="Nozaki H."/>
            <person name="Durand P.M."/>
        </authorList>
    </citation>
    <scope>NUCLEOTIDE SEQUENCE [LARGE SCALE GENOMIC DNA]</scope>
    <source>
        <strain evidence="6 7">NIES-571</strain>
    </source>
</reference>
<evidence type="ECO:0000256" key="3">
    <source>
        <dbReference type="ARBA" id="ARBA00023125"/>
    </source>
</evidence>
<organism evidence="6 7">
    <name type="scientific">Tetrabaena socialis</name>
    <dbReference type="NCBI Taxonomy" id="47790"/>
    <lineage>
        <taxon>Eukaryota</taxon>
        <taxon>Viridiplantae</taxon>
        <taxon>Chlorophyta</taxon>
        <taxon>core chlorophytes</taxon>
        <taxon>Chlorophyceae</taxon>
        <taxon>CS clade</taxon>
        <taxon>Chlamydomonadales</taxon>
        <taxon>Tetrabaenaceae</taxon>
        <taxon>Tetrabaena</taxon>
    </lineage>
</organism>
<proteinExistence type="inferred from homology"/>
<gene>
    <name evidence="6" type="ORF">TSOC_015266</name>
</gene>
<dbReference type="SUPFAM" id="SSF56719">
    <property type="entry name" value="Type II DNA topoisomerase"/>
    <property type="match status" value="1"/>
</dbReference>
<comment type="similarity">
    <text evidence="1">Belongs to the type II topoisomerase GyrA/ParC subunit family.</text>
</comment>
<dbReference type="InterPro" id="IPR050220">
    <property type="entry name" value="Type_II_DNA_Topoisomerases"/>
</dbReference>
<dbReference type="GO" id="GO:0006265">
    <property type="term" value="P:DNA topological change"/>
    <property type="evidence" value="ECO:0007669"/>
    <property type="project" value="InterPro"/>
</dbReference>